<dbReference type="InterPro" id="IPR014480">
    <property type="entry name" value="Mannan-1_6-alpha_mannosidase"/>
</dbReference>
<accession>A0A7R8ALV5</accession>
<keyword evidence="9" id="KW-0472">Membrane</keyword>
<evidence type="ECO:0000313" key="10">
    <source>
        <dbReference type="EMBL" id="BCS23082.1"/>
    </source>
</evidence>
<keyword evidence="5" id="KW-0378">Hydrolase</keyword>
<dbReference type="EC" id="3.2.1.101" evidence="3"/>
<protein>
    <recommendedName>
        <fullName evidence="3">mannan endo-1,6-alpha-mannosidase</fullName>
        <ecNumber evidence="3">3.2.1.101</ecNumber>
    </recommendedName>
</protein>
<dbReference type="OrthoDB" id="4187847at2759"/>
<evidence type="ECO:0000256" key="7">
    <source>
        <dbReference type="ARBA" id="ARBA00023295"/>
    </source>
</evidence>
<reference evidence="10" key="2">
    <citation type="submission" date="2021-02" db="EMBL/GenBank/DDBJ databases">
        <title>Aspergillus puulaauensis MK2 genome sequence.</title>
        <authorList>
            <person name="Futagami T."/>
            <person name="Mori K."/>
            <person name="Kadooka C."/>
            <person name="Tanaka T."/>
        </authorList>
    </citation>
    <scope>NUCLEOTIDE SEQUENCE</scope>
    <source>
        <strain evidence="10">MK2</strain>
    </source>
</reference>
<keyword evidence="9" id="KW-1133">Transmembrane helix</keyword>
<sequence>MKSDGCFASLVSRLNPVLIKVATASLASTHRRRKTFVLQLLLAAAAIPSAMRFQGGAHMAIAALQILPLTSHVYALDLDIDNQESIKDAGSTAAYNMMTWYKPFNGTDNPGFIERSWWTGAALYLACLNYWHATNDTTYNEDVSIGLQHQGGEGGDYMPSWASGVGNDDQMFWGLAAITAAEYNLPNRPDGDTWLTLAERVFNDQKESGNGGWETTICGGGLRWQKDVWQGGYTMKNSVSNGGFFMLAARLAWFKQEDEFATWAEKVWDWATKVNLVNKKTWEVADSVSAGSGGADGCTLPDHTRWTYNYGTFLSGAAYMYAYTNDSKWLDITSNLVDSLFATFILPKQGGVIADPCEATGVCDEDANRPLFKGLTISWLADTALIIPSLRDKILPKLQASAEGAAKSCTGKGQSLCGNRWYGGYDGQNSMENSITGSQMMSAVMLKFLGSSSKPVSVATGGNGTSDPHSDTGKGSGGKEFAPITMADRAGAGILTVLCVAGMIAGVVFLFSDGPL</sequence>
<dbReference type="GO" id="GO:0008496">
    <property type="term" value="F:mannan endo-1,6-alpha-mannosidase activity"/>
    <property type="evidence" value="ECO:0007669"/>
    <property type="project" value="UniProtKB-EC"/>
</dbReference>
<name>A0A7R8ALV5_9EURO</name>
<organism evidence="10 11">
    <name type="scientific">Aspergillus puulaauensis</name>
    <dbReference type="NCBI Taxonomy" id="1220207"/>
    <lineage>
        <taxon>Eukaryota</taxon>
        <taxon>Fungi</taxon>
        <taxon>Dikarya</taxon>
        <taxon>Ascomycota</taxon>
        <taxon>Pezizomycotina</taxon>
        <taxon>Eurotiomycetes</taxon>
        <taxon>Eurotiomycetidae</taxon>
        <taxon>Eurotiales</taxon>
        <taxon>Aspergillaceae</taxon>
        <taxon>Aspergillus</taxon>
    </lineage>
</organism>
<dbReference type="PANTHER" id="PTHR12145:SF37">
    <property type="entry name" value="MANNAN ENDO-1,6-ALPHA-MANNOSIDASE"/>
    <property type="match status" value="1"/>
</dbReference>
<gene>
    <name evidence="10" type="ORF">APUU_31307S</name>
</gene>
<dbReference type="PIRSF" id="PIRSF016302">
    <property type="entry name" value="Man_a_manosd"/>
    <property type="match status" value="1"/>
</dbReference>
<comment type="catalytic activity">
    <reaction evidence="1">
        <text>Random hydrolysis of (1-&gt;6)-alpha-D-mannosidic linkages in unbranched (1-&gt;6)-mannans.</text>
        <dbReference type="EC" id="3.2.1.101"/>
    </reaction>
</comment>
<keyword evidence="11" id="KW-1185">Reference proteome</keyword>
<evidence type="ECO:0000313" key="11">
    <source>
        <dbReference type="Proteomes" id="UP000654913"/>
    </source>
</evidence>
<feature type="region of interest" description="Disordered" evidence="8">
    <location>
        <begin position="457"/>
        <end position="479"/>
    </location>
</feature>
<dbReference type="KEGG" id="apuu:APUU_31307S"/>
<evidence type="ECO:0000256" key="3">
    <source>
        <dbReference type="ARBA" id="ARBA00012350"/>
    </source>
</evidence>
<dbReference type="GO" id="GO:0016052">
    <property type="term" value="P:carbohydrate catabolic process"/>
    <property type="evidence" value="ECO:0007669"/>
    <property type="project" value="InterPro"/>
</dbReference>
<evidence type="ECO:0000256" key="5">
    <source>
        <dbReference type="ARBA" id="ARBA00022801"/>
    </source>
</evidence>
<reference evidence="10" key="1">
    <citation type="submission" date="2021-01" db="EMBL/GenBank/DDBJ databases">
        <authorList>
            <consortium name="Aspergillus puulaauensis MK2 genome sequencing consortium"/>
            <person name="Kazuki M."/>
            <person name="Futagami T."/>
        </authorList>
    </citation>
    <scope>NUCLEOTIDE SEQUENCE</scope>
    <source>
        <strain evidence="10">MK2</strain>
    </source>
</reference>
<dbReference type="AlphaFoldDB" id="A0A7R8ALV5"/>
<evidence type="ECO:0000256" key="9">
    <source>
        <dbReference type="SAM" id="Phobius"/>
    </source>
</evidence>
<dbReference type="SUPFAM" id="SSF48208">
    <property type="entry name" value="Six-hairpin glycosidases"/>
    <property type="match status" value="1"/>
</dbReference>
<keyword evidence="4" id="KW-0732">Signal</keyword>
<dbReference type="Pfam" id="PF03663">
    <property type="entry name" value="Glyco_hydro_76"/>
    <property type="match status" value="1"/>
</dbReference>
<feature type="transmembrane region" description="Helical" evidence="9">
    <location>
        <begin position="490"/>
        <end position="511"/>
    </location>
</feature>
<dbReference type="Gene3D" id="1.50.10.20">
    <property type="match status" value="1"/>
</dbReference>
<dbReference type="PANTHER" id="PTHR12145">
    <property type="entry name" value="MANNAN ENDO-1,6-ALPHA-MANNOSIDASE DCW1"/>
    <property type="match status" value="1"/>
</dbReference>
<dbReference type="InterPro" id="IPR008928">
    <property type="entry name" value="6-hairpin_glycosidase_sf"/>
</dbReference>
<keyword evidence="7" id="KW-0326">Glycosidase</keyword>
<dbReference type="EMBL" id="AP024445">
    <property type="protein sequence ID" value="BCS23082.1"/>
    <property type="molecule type" value="Genomic_DNA"/>
</dbReference>
<dbReference type="Proteomes" id="UP000654913">
    <property type="component" value="Chromosome 3"/>
</dbReference>
<proteinExistence type="inferred from homology"/>
<dbReference type="GeneID" id="64973087"/>
<evidence type="ECO:0000256" key="2">
    <source>
        <dbReference type="ARBA" id="ARBA00009699"/>
    </source>
</evidence>
<dbReference type="GO" id="GO:0009272">
    <property type="term" value="P:fungal-type cell wall biogenesis"/>
    <property type="evidence" value="ECO:0007669"/>
    <property type="project" value="TreeGrafter"/>
</dbReference>
<dbReference type="RefSeq" id="XP_041555276.1">
    <property type="nucleotide sequence ID" value="XM_041702497.1"/>
</dbReference>
<keyword evidence="9" id="KW-0812">Transmembrane</keyword>
<evidence type="ECO:0000256" key="4">
    <source>
        <dbReference type="ARBA" id="ARBA00022729"/>
    </source>
</evidence>
<evidence type="ECO:0000256" key="1">
    <source>
        <dbReference type="ARBA" id="ARBA00001452"/>
    </source>
</evidence>
<evidence type="ECO:0000256" key="6">
    <source>
        <dbReference type="ARBA" id="ARBA00023180"/>
    </source>
</evidence>
<comment type="similarity">
    <text evidence="2">Belongs to the glycosyl hydrolase 76 family.</text>
</comment>
<evidence type="ECO:0000256" key="8">
    <source>
        <dbReference type="SAM" id="MobiDB-lite"/>
    </source>
</evidence>
<dbReference type="InterPro" id="IPR005198">
    <property type="entry name" value="Glyco_hydro_76"/>
</dbReference>
<keyword evidence="6" id="KW-0325">Glycoprotein</keyword>